<evidence type="ECO:0008006" key="3">
    <source>
        <dbReference type="Google" id="ProtNLM"/>
    </source>
</evidence>
<accession>A0ABW5DM41</accession>
<dbReference type="EMBL" id="JBHUIP010000002">
    <property type="protein sequence ID" value="MFD2261615.1"/>
    <property type="molecule type" value="Genomic_DNA"/>
</dbReference>
<keyword evidence="2" id="KW-1185">Reference proteome</keyword>
<reference evidence="2" key="1">
    <citation type="journal article" date="2019" name="Int. J. Syst. Evol. Microbiol.">
        <title>The Global Catalogue of Microorganisms (GCM) 10K type strain sequencing project: providing services to taxonomists for standard genome sequencing and annotation.</title>
        <authorList>
            <consortium name="The Broad Institute Genomics Platform"/>
            <consortium name="The Broad Institute Genome Sequencing Center for Infectious Disease"/>
            <person name="Wu L."/>
            <person name="Ma J."/>
        </authorList>
    </citation>
    <scope>NUCLEOTIDE SEQUENCE [LARGE SCALE GENOMIC DNA]</scope>
    <source>
        <strain evidence="2">CGMCC 1.19062</strain>
    </source>
</reference>
<dbReference type="PROSITE" id="PS51257">
    <property type="entry name" value="PROKAR_LIPOPROTEIN"/>
    <property type="match status" value="1"/>
</dbReference>
<name>A0ABW5DM41_9PROT</name>
<gene>
    <name evidence="1" type="ORF">ACFSM5_01870</name>
</gene>
<comment type="caution">
    <text evidence="1">The sequence shown here is derived from an EMBL/GenBank/DDBJ whole genome shotgun (WGS) entry which is preliminary data.</text>
</comment>
<organism evidence="1 2">
    <name type="scientific">Lacibacterium aquatile</name>
    <dbReference type="NCBI Taxonomy" id="1168082"/>
    <lineage>
        <taxon>Bacteria</taxon>
        <taxon>Pseudomonadati</taxon>
        <taxon>Pseudomonadota</taxon>
        <taxon>Alphaproteobacteria</taxon>
        <taxon>Rhodospirillales</taxon>
        <taxon>Rhodospirillaceae</taxon>
    </lineage>
</organism>
<dbReference type="Proteomes" id="UP001597295">
    <property type="component" value="Unassembled WGS sequence"/>
</dbReference>
<protein>
    <recommendedName>
        <fullName evidence="3">Glycine zipper domain-containing protein</fullName>
    </recommendedName>
</protein>
<dbReference type="RefSeq" id="WP_379874530.1">
    <property type="nucleotide sequence ID" value="NZ_JBHUIP010000002.1"/>
</dbReference>
<evidence type="ECO:0000313" key="1">
    <source>
        <dbReference type="EMBL" id="MFD2261615.1"/>
    </source>
</evidence>
<sequence length="78" mass="7281">MKHVIVVATLSLLTLAACGESKGDRAISGGALGAGAGAIGGALVGAPITGAVVGGAAGAATGALTDKDDIDLGKPVWR</sequence>
<proteinExistence type="predicted"/>
<evidence type="ECO:0000313" key="2">
    <source>
        <dbReference type="Proteomes" id="UP001597295"/>
    </source>
</evidence>